<feature type="signal peptide" evidence="2">
    <location>
        <begin position="1"/>
        <end position="18"/>
    </location>
</feature>
<proteinExistence type="predicted"/>
<keyword evidence="1" id="KW-0472">Membrane</keyword>
<feature type="chain" id="PRO_5045476905" evidence="2">
    <location>
        <begin position="19"/>
        <end position="204"/>
    </location>
</feature>
<evidence type="ECO:0000313" key="3">
    <source>
        <dbReference type="EMBL" id="KAK8516320.1"/>
    </source>
</evidence>
<keyword evidence="2" id="KW-0732">Signal</keyword>
<dbReference type="Proteomes" id="UP001472677">
    <property type="component" value="Unassembled WGS sequence"/>
</dbReference>
<dbReference type="EMBL" id="JBBPBM010000059">
    <property type="protein sequence ID" value="KAK8516320.1"/>
    <property type="molecule type" value="Genomic_DNA"/>
</dbReference>
<gene>
    <name evidence="3" type="ORF">V6N12_068928</name>
</gene>
<keyword evidence="1" id="KW-0812">Transmembrane</keyword>
<protein>
    <submittedName>
        <fullName evidence="3">Uncharacterized protein</fullName>
    </submittedName>
</protein>
<evidence type="ECO:0000256" key="2">
    <source>
        <dbReference type="SAM" id="SignalP"/>
    </source>
</evidence>
<feature type="transmembrane region" description="Helical" evidence="1">
    <location>
        <begin position="84"/>
        <end position="104"/>
    </location>
</feature>
<organism evidence="3 4">
    <name type="scientific">Hibiscus sabdariffa</name>
    <name type="common">roselle</name>
    <dbReference type="NCBI Taxonomy" id="183260"/>
    <lineage>
        <taxon>Eukaryota</taxon>
        <taxon>Viridiplantae</taxon>
        <taxon>Streptophyta</taxon>
        <taxon>Embryophyta</taxon>
        <taxon>Tracheophyta</taxon>
        <taxon>Spermatophyta</taxon>
        <taxon>Magnoliopsida</taxon>
        <taxon>eudicotyledons</taxon>
        <taxon>Gunneridae</taxon>
        <taxon>Pentapetalae</taxon>
        <taxon>rosids</taxon>
        <taxon>malvids</taxon>
        <taxon>Malvales</taxon>
        <taxon>Malvaceae</taxon>
        <taxon>Malvoideae</taxon>
        <taxon>Hibiscus</taxon>
    </lineage>
</organism>
<sequence length="204" mass="22189">MIVTLSHLALDMWVRVSGVVCDREGVCSEGDVQYATAEARYKEGLDVELVPKSAAGRDSPVGFTLGDNHELVEKLGSIDGEHGVVFPAGAILGSVGAAVALVIGSVKDSARKVKSVNSLVEALGSPAQQRVLVAARSMRGRDRPTKGNYPWRQLLNDDRNWGPRPFRFLNCWLDCKDTVRCFGVEWLQLVELGVGTEFWLSYGG</sequence>
<accession>A0ABR2CA79</accession>
<keyword evidence="1" id="KW-1133">Transmembrane helix</keyword>
<comment type="caution">
    <text evidence="3">The sequence shown here is derived from an EMBL/GenBank/DDBJ whole genome shotgun (WGS) entry which is preliminary data.</text>
</comment>
<reference evidence="3 4" key="1">
    <citation type="journal article" date="2024" name="G3 (Bethesda)">
        <title>Genome assembly of Hibiscus sabdariffa L. provides insights into metabolisms of medicinal natural products.</title>
        <authorList>
            <person name="Kim T."/>
        </authorList>
    </citation>
    <scope>NUCLEOTIDE SEQUENCE [LARGE SCALE GENOMIC DNA]</scope>
    <source>
        <strain evidence="3">TK-2024</strain>
        <tissue evidence="3">Old leaves</tissue>
    </source>
</reference>
<evidence type="ECO:0000256" key="1">
    <source>
        <dbReference type="SAM" id="Phobius"/>
    </source>
</evidence>
<name>A0ABR2CA79_9ROSI</name>
<evidence type="ECO:0000313" key="4">
    <source>
        <dbReference type="Proteomes" id="UP001472677"/>
    </source>
</evidence>
<keyword evidence="4" id="KW-1185">Reference proteome</keyword>